<reference evidence="6 7" key="1">
    <citation type="submission" date="2018-05" db="EMBL/GenBank/DDBJ databases">
        <title>Genomic Encyclopedia of Archaeal and Bacterial Type Strains, Phase II (KMG-II): from individual species to whole genera.</title>
        <authorList>
            <person name="Goeker M."/>
        </authorList>
    </citation>
    <scope>NUCLEOTIDE SEQUENCE [LARGE SCALE GENOMIC DNA]</scope>
    <source>
        <strain evidence="6 7">DSM 22637</strain>
    </source>
</reference>
<evidence type="ECO:0000256" key="4">
    <source>
        <dbReference type="HAMAP-Rule" id="MF_01401"/>
    </source>
</evidence>
<comment type="catalytic activity">
    <reaction evidence="3 4">
        <text>[thioredoxin]-disulfide + L-methionine + H2O = L-methionine (S)-S-oxide + [thioredoxin]-dithiol</text>
        <dbReference type="Rhea" id="RHEA:19993"/>
        <dbReference type="Rhea" id="RHEA-COMP:10698"/>
        <dbReference type="Rhea" id="RHEA-COMP:10700"/>
        <dbReference type="ChEBI" id="CHEBI:15377"/>
        <dbReference type="ChEBI" id="CHEBI:29950"/>
        <dbReference type="ChEBI" id="CHEBI:50058"/>
        <dbReference type="ChEBI" id="CHEBI:57844"/>
        <dbReference type="ChEBI" id="CHEBI:58772"/>
        <dbReference type="EC" id="1.8.4.11"/>
    </reaction>
</comment>
<dbReference type="PANTHER" id="PTHR43774:SF1">
    <property type="entry name" value="PEPTIDE METHIONINE SULFOXIDE REDUCTASE MSRA 2"/>
    <property type="match status" value="1"/>
</dbReference>
<evidence type="ECO:0000256" key="3">
    <source>
        <dbReference type="ARBA" id="ARBA00048782"/>
    </source>
</evidence>
<dbReference type="Gene3D" id="3.30.1060.10">
    <property type="entry name" value="Peptide methionine sulphoxide reductase MsrA"/>
    <property type="match status" value="1"/>
</dbReference>
<dbReference type="Pfam" id="PF01625">
    <property type="entry name" value="PMSR"/>
    <property type="match status" value="1"/>
</dbReference>
<comment type="catalytic activity">
    <reaction evidence="2 4">
        <text>L-methionyl-[protein] + [thioredoxin]-disulfide + H2O = L-methionyl-(S)-S-oxide-[protein] + [thioredoxin]-dithiol</text>
        <dbReference type="Rhea" id="RHEA:14217"/>
        <dbReference type="Rhea" id="RHEA-COMP:10698"/>
        <dbReference type="Rhea" id="RHEA-COMP:10700"/>
        <dbReference type="Rhea" id="RHEA-COMP:12313"/>
        <dbReference type="Rhea" id="RHEA-COMP:12315"/>
        <dbReference type="ChEBI" id="CHEBI:15377"/>
        <dbReference type="ChEBI" id="CHEBI:16044"/>
        <dbReference type="ChEBI" id="CHEBI:29950"/>
        <dbReference type="ChEBI" id="CHEBI:44120"/>
        <dbReference type="ChEBI" id="CHEBI:50058"/>
        <dbReference type="EC" id="1.8.4.11"/>
    </reaction>
</comment>
<dbReference type="InterPro" id="IPR002569">
    <property type="entry name" value="Met_Sox_Rdtase_MsrA_dom"/>
</dbReference>
<dbReference type="HAMAP" id="MF_01401">
    <property type="entry name" value="MsrA"/>
    <property type="match status" value="1"/>
</dbReference>
<dbReference type="Proteomes" id="UP000245430">
    <property type="component" value="Unassembled WGS sequence"/>
</dbReference>
<dbReference type="EMBL" id="QGGP01000003">
    <property type="protein sequence ID" value="PWK19203.1"/>
    <property type="molecule type" value="Genomic_DNA"/>
</dbReference>
<feature type="active site" evidence="4">
    <location>
        <position position="80"/>
    </location>
</feature>
<dbReference type="GO" id="GO:0033744">
    <property type="term" value="F:L-methionine:thioredoxin-disulfide S-oxidoreductase activity"/>
    <property type="evidence" value="ECO:0007669"/>
    <property type="project" value="RHEA"/>
</dbReference>
<gene>
    <name evidence="4" type="primary">msrA</name>
    <name evidence="6" type="ORF">LX78_01684</name>
</gene>
<dbReference type="GO" id="GO:0008113">
    <property type="term" value="F:peptide-methionine (S)-S-oxide reductase activity"/>
    <property type="evidence" value="ECO:0007669"/>
    <property type="project" value="UniProtKB-UniRule"/>
</dbReference>
<keyword evidence="1 4" id="KW-0560">Oxidoreductase</keyword>
<dbReference type="InterPro" id="IPR036509">
    <property type="entry name" value="Met_Sox_Rdtase_MsrA_sf"/>
</dbReference>
<feature type="domain" description="Peptide methionine sulphoxide reductase MsrA" evidence="5">
    <location>
        <begin position="73"/>
        <end position="222"/>
    </location>
</feature>
<name>A0A316DR81_9FLAO</name>
<evidence type="ECO:0000256" key="1">
    <source>
        <dbReference type="ARBA" id="ARBA00023002"/>
    </source>
</evidence>
<evidence type="ECO:0000313" key="6">
    <source>
        <dbReference type="EMBL" id="PWK19203.1"/>
    </source>
</evidence>
<dbReference type="PANTHER" id="PTHR43774">
    <property type="entry name" value="PEPTIDE METHIONINE SULFOXIDE REDUCTASE"/>
    <property type="match status" value="1"/>
</dbReference>
<comment type="caution">
    <text evidence="6">The sequence shown here is derived from an EMBL/GenBank/DDBJ whole genome shotgun (WGS) entry which is preliminary data.</text>
</comment>
<comment type="similarity">
    <text evidence="4">Belongs to the MsrA Met sulfoxide reductase family.</text>
</comment>
<evidence type="ECO:0000259" key="5">
    <source>
        <dbReference type="Pfam" id="PF01625"/>
    </source>
</evidence>
<keyword evidence="7" id="KW-1185">Reference proteome</keyword>
<dbReference type="NCBIfam" id="TIGR00401">
    <property type="entry name" value="msrA"/>
    <property type="match status" value="1"/>
</dbReference>
<sequence>MKAFFIAIFDRISFSLRQKTKLKNMATQFKSILSTLLIVLFFSCNNMAQQNPEQQAVIDAKPIEVPIQNGLVKAYFASGCFWCVEAVYESVFGVDEVISGYAGGHTQNSTYEASNTGRTGHAEAVEVIYNPDIISFSTLVDVYFGSQNPTQVNGQGPDTGSQYRSIIFYQNEEQKQIIESKKEALTKKLNATIAAEVYPFQKFWIAEDYHQNYEKLHPEDPYVQNVSIPRLNKFKAKFPELLKENKH</sequence>
<evidence type="ECO:0000256" key="2">
    <source>
        <dbReference type="ARBA" id="ARBA00047806"/>
    </source>
</evidence>
<protein>
    <recommendedName>
        <fullName evidence="4">Peptide methionine sulfoxide reductase MsrA</fullName>
        <shortName evidence="4">Protein-methionine-S-oxide reductase</shortName>
        <ecNumber evidence="4">1.8.4.11</ecNumber>
    </recommendedName>
    <alternativeName>
        <fullName evidence="4">Peptide-methionine (S)-S-oxide reductase</fullName>
        <shortName evidence="4">Peptide Met(O) reductase</shortName>
    </alternativeName>
</protein>
<dbReference type="EC" id="1.8.4.11" evidence="4"/>
<proteinExistence type="inferred from homology"/>
<dbReference type="SUPFAM" id="SSF55068">
    <property type="entry name" value="Peptide methionine sulfoxide reductase"/>
    <property type="match status" value="1"/>
</dbReference>
<accession>A0A316DR81</accession>
<comment type="function">
    <text evidence="4">Has an important function as a repair enzyme for proteins that have been inactivated by oxidation. Catalyzes the reversible oxidation-reduction of methionine sulfoxide in proteins to methionine.</text>
</comment>
<dbReference type="AlphaFoldDB" id="A0A316DR81"/>
<evidence type="ECO:0000313" key="7">
    <source>
        <dbReference type="Proteomes" id="UP000245430"/>
    </source>
</evidence>
<organism evidence="6 7">
    <name type="scientific">Xanthomarina spongicola</name>
    <dbReference type="NCBI Taxonomy" id="570520"/>
    <lineage>
        <taxon>Bacteria</taxon>
        <taxon>Pseudomonadati</taxon>
        <taxon>Bacteroidota</taxon>
        <taxon>Flavobacteriia</taxon>
        <taxon>Flavobacteriales</taxon>
        <taxon>Flavobacteriaceae</taxon>
        <taxon>Xanthomarina</taxon>
    </lineage>
</organism>